<feature type="domain" description="SAM" evidence="7">
    <location>
        <begin position="9"/>
        <end position="72"/>
    </location>
</feature>
<keyword evidence="9" id="KW-1185">Reference proteome</keyword>
<dbReference type="InterPro" id="IPR050897">
    <property type="entry name" value="SMAUG/VTS1_RNA-bind"/>
</dbReference>
<dbReference type="OMA" id="CDCEDNI"/>
<dbReference type="SMART" id="SM00454">
    <property type="entry name" value="SAM"/>
    <property type="match status" value="1"/>
</dbReference>
<dbReference type="STRING" id="32264.T1KQ93"/>
<dbReference type="Gene3D" id="1.25.40.170">
    <property type="entry name" value="Smaug, PHAT domain"/>
    <property type="match status" value="1"/>
</dbReference>
<keyword evidence="3" id="KW-0963">Cytoplasm</keyword>
<dbReference type="GO" id="GO:0003729">
    <property type="term" value="F:mRNA binding"/>
    <property type="evidence" value="ECO:0007669"/>
    <property type="project" value="TreeGrafter"/>
</dbReference>
<dbReference type="PANTHER" id="PTHR12515">
    <property type="entry name" value="STERILE ALPHA MOTIF DOMAIN CONTAINING PROTEIN 4-RELATED"/>
    <property type="match status" value="1"/>
</dbReference>
<accession>T1KQ93</accession>
<organism evidence="8 9">
    <name type="scientific">Tetranychus urticae</name>
    <name type="common">Two-spotted spider mite</name>
    <dbReference type="NCBI Taxonomy" id="32264"/>
    <lineage>
        <taxon>Eukaryota</taxon>
        <taxon>Metazoa</taxon>
        <taxon>Ecdysozoa</taxon>
        <taxon>Arthropoda</taxon>
        <taxon>Chelicerata</taxon>
        <taxon>Arachnida</taxon>
        <taxon>Acari</taxon>
        <taxon>Acariformes</taxon>
        <taxon>Trombidiformes</taxon>
        <taxon>Prostigmata</taxon>
        <taxon>Eleutherengona</taxon>
        <taxon>Raphignathae</taxon>
        <taxon>Tetranychoidea</taxon>
        <taxon>Tetranychidae</taxon>
        <taxon>Tetranychus</taxon>
    </lineage>
</organism>
<evidence type="ECO:0000256" key="6">
    <source>
        <dbReference type="SAM" id="Coils"/>
    </source>
</evidence>
<comment type="subcellular location">
    <subcellularLocation>
        <location evidence="1">Cytoplasm</location>
    </subcellularLocation>
</comment>
<keyword evidence="6" id="KW-0175">Coiled coil</keyword>
<evidence type="ECO:0000313" key="8">
    <source>
        <dbReference type="EnsemblMetazoa" id="tetur17g03320.1"/>
    </source>
</evidence>
<evidence type="ECO:0000313" key="9">
    <source>
        <dbReference type="Proteomes" id="UP000015104"/>
    </source>
</evidence>
<name>T1KQ93_TETUR</name>
<evidence type="ECO:0000256" key="2">
    <source>
        <dbReference type="ARBA" id="ARBA00008232"/>
    </source>
</evidence>
<dbReference type="CDD" id="cd09557">
    <property type="entry name" value="SAM_Smaug"/>
    <property type="match status" value="1"/>
</dbReference>
<keyword evidence="4" id="KW-0678">Repressor</keyword>
<dbReference type="InterPro" id="IPR037634">
    <property type="entry name" value="Smaug_SAM"/>
</dbReference>
<dbReference type="Proteomes" id="UP000015104">
    <property type="component" value="Unassembled WGS sequence"/>
</dbReference>
<dbReference type="InterPro" id="IPR001660">
    <property type="entry name" value="SAM"/>
</dbReference>
<dbReference type="AlphaFoldDB" id="T1KQ93"/>
<dbReference type="PANTHER" id="PTHR12515:SF5">
    <property type="entry name" value="PROTEIN SMAUG"/>
    <property type="match status" value="1"/>
</dbReference>
<evidence type="ECO:0000256" key="3">
    <source>
        <dbReference type="ARBA" id="ARBA00022490"/>
    </source>
</evidence>
<evidence type="ECO:0000259" key="7">
    <source>
        <dbReference type="SMART" id="SM00454"/>
    </source>
</evidence>
<dbReference type="SUPFAM" id="SSF47769">
    <property type="entry name" value="SAM/Pointed domain"/>
    <property type="match status" value="1"/>
</dbReference>
<dbReference type="FunFam" id="1.10.150.50:FF:000013">
    <property type="entry name" value="Protein Smaug homolog 1 isoform 2"/>
    <property type="match status" value="1"/>
</dbReference>
<dbReference type="GO" id="GO:0000932">
    <property type="term" value="C:P-body"/>
    <property type="evidence" value="ECO:0007669"/>
    <property type="project" value="TreeGrafter"/>
</dbReference>
<protein>
    <recommendedName>
        <fullName evidence="7">SAM domain-containing protein</fullName>
    </recommendedName>
</protein>
<feature type="coiled-coil region" evidence="6">
    <location>
        <begin position="59"/>
        <end position="86"/>
    </location>
</feature>
<dbReference type="GO" id="GO:0030371">
    <property type="term" value="F:translation repressor activity"/>
    <property type="evidence" value="ECO:0007669"/>
    <property type="project" value="InterPro"/>
</dbReference>
<comment type="similarity">
    <text evidence="2">Belongs to the SMAUG family.</text>
</comment>
<dbReference type="Gene3D" id="1.10.150.50">
    <property type="entry name" value="Transcription Factor, Ets-1"/>
    <property type="match status" value="1"/>
</dbReference>
<dbReference type="KEGG" id="tut:107366080"/>
<dbReference type="EnsemblMetazoa" id="tetur17g03320.1">
    <property type="protein sequence ID" value="tetur17g03320.1"/>
    <property type="gene ID" value="tetur17g03320"/>
</dbReference>
<dbReference type="InterPro" id="IPR013761">
    <property type="entry name" value="SAM/pointed_sf"/>
</dbReference>
<keyword evidence="5" id="KW-0694">RNA-binding</keyword>
<reference evidence="9" key="1">
    <citation type="submission" date="2011-08" db="EMBL/GenBank/DDBJ databases">
        <authorList>
            <person name="Rombauts S."/>
        </authorList>
    </citation>
    <scope>NUCLEOTIDE SEQUENCE</scope>
    <source>
        <strain evidence="9">London</strain>
    </source>
</reference>
<proteinExistence type="inferred from homology"/>
<dbReference type="HOGENOM" id="CLU_682125_0_0_1"/>
<evidence type="ECO:0000256" key="4">
    <source>
        <dbReference type="ARBA" id="ARBA00022491"/>
    </source>
</evidence>
<evidence type="ECO:0000256" key="5">
    <source>
        <dbReference type="ARBA" id="ARBA00022884"/>
    </source>
</evidence>
<dbReference type="Pfam" id="PF00536">
    <property type="entry name" value="SAM_1"/>
    <property type="match status" value="1"/>
</dbReference>
<dbReference type="eggNOG" id="KOG3791">
    <property type="taxonomic scope" value="Eukaryota"/>
</dbReference>
<dbReference type="OrthoDB" id="2155283at2759"/>
<reference evidence="8" key="2">
    <citation type="submission" date="2015-06" db="UniProtKB">
        <authorList>
            <consortium name="EnsemblMetazoa"/>
        </authorList>
    </citation>
    <scope>IDENTIFICATION</scope>
</reference>
<evidence type="ECO:0000256" key="1">
    <source>
        <dbReference type="ARBA" id="ARBA00004496"/>
    </source>
</evidence>
<dbReference type="InterPro" id="IPR037093">
    <property type="entry name" value="PHAT_dom_sf"/>
</dbReference>
<gene>
    <name evidence="8" type="primary">107366080</name>
</gene>
<dbReference type="GO" id="GO:0000289">
    <property type="term" value="P:nuclear-transcribed mRNA poly(A) tail shortening"/>
    <property type="evidence" value="ECO:0007669"/>
    <property type="project" value="TreeGrafter"/>
</dbReference>
<dbReference type="EMBL" id="CAEY01000349">
    <property type="status" value="NOT_ANNOTATED_CDS"/>
    <property type="molecule type" value="Genomic_DNA"/>
</dbReference>
<sequence>MCEVQCGYQAGAKFWEVHSWLKSLRLHKYSDLFSRMTYDQMMSLTEEQLEAQGVTKGARHKIILNINKLKNRVNNLKALIQSLDEEGCNFIRQALNELKTILNTPIKPYVNNSLGSTASPDSSPRCDCEDNIENSPSYQCDCFGSSSDAHELLINHIIKVIEKIGSLFIYTQYVDDECLKMFNVCIDKCLSHEAFSGPHKQRLCFWKQQTDSLRYSFPGRRSMGHRQLKGKWGNPKQPNEFNNGNNMNYNQSNYLNGNISSVTGFLHCNKSALNASNSNVNNSRRTRPMGQTNLTQPNFRFICNYNHSLGFPGMERSMNSSFINQGFNEHLKYIPSNLSNDGLVLNNIPGSPINRSSQINNSGQLMNNVLSGKESDSINTYIEKLCLRMTEQALGGGMDEDMDF</sequence>